<dbReference type="Pfam" id="PF02638">
    <property type="entry name" value="GHL10"/>
    <property type="match status" value="1"/>
</dbReference>
<dbReference type="InterPro" id="IPR052177">
    <property type="entry name" value="Divisome_Glycosyl_Hydrolase"/>
</dbReference>
<dbReference type="SUPFAM" id="SSF51445">
    <property type="entry name" value="(Trans)glycosidases"/>
    <property type="match status" value="1"/>
</dbReference>
<accession>A0A1U7HGB6</accession>
<dbReference type="RefSeq" id="WP_073599816.1">
    <property type="nucleotide sequence ID" value="NZ_MRCB01000013.1"/>
</dbReference>
<organism evidence="3 4">
    <name type="scientific">Hydrococcus rivularis NIES-593</name>
    <dbReference type="NCBI Taxonomy" id="1921803"/>
    <lineage>
        <taxon>Bacteria</taxon>
        <taxon>Bacillati</taxon>
        <taxon>Cyanobacteriota</taxon>
        <taxon>Cyanophyceae</taxon>
        <taxon>Pleurocapsales</taxon>
        <taxon>Hydrococcaceae</taxon>
        <taxon>Hydrococcus</taxon>
    </lineage>
</organism>
<dbReference type="Gene3D" id="3.20.20.80">
    <property type="entry name" value="Glycosidases"/>
    <property type="match status" value="1"/>
</dbReference>
<dbReference type="PANTHER" id="PTHR43405">
    <property type="entry name" value="GLYCOSYL HYDROLASE DIGH"/>
    <property type="match status" value="1"/>
</dbReference>
<evidence type="ECO:0000259" key="2">
    <source>
        <dbReference type="Pfam" id="PF02638"/>
    </source>
</evidence>
<feature type="domain" description="Glycosyl hydrolase-like 10" evidence="2">
    <location>
        <begin position="95"/>
        <end position="241"/>
    </location>
</feature>
<dbReference type="AlphaFoldDB" id="A0A1U7HGB6"/>
<gene>
    <name evidence="3" type="ORF">NIES593_12025</name>
</gene>
<reference evidence="3 4" key="1">
    <citation type="submission" date="2016-11" db="EMBL/GenBank/DDBJ databases">
        <title>Draft Genome Sequences of Nine Cyanobacterial Strains from Diverse Habitats.</title>
        <authorList>
            <person name="Zhu T."/>
            <person name="Hou S."/>
            <person name="Lu X."/>
            <person name="Hess W.R."/>
        </authorList>
    </citation>
    <scope>NUCLEOTIDE SEQUENCE [LARGE SCALE GENOMIC DNA]</scope>
    <source>
        <strain evidence="3 4">NIES-593</strain>
    </source>
</reference>
<comment type="caution">
    <text evidence="3">The sequence shown here is derived from an EMBL/GenBank/DDBJ whole genome shotgun (WGS) entry which is preliminary data.</text>
</comment>
<keyword evidence="4" id="KW-1185">Reference proteome</keyword>
<dbReference type="STRING" id="1921803.NIES593_12025"/>
<dbReference type="Proteomes" id="UP000186868">
    <property type="component" value="Unassembled WGS sequence"/>
</dbReference>
<dbReference type="InterPro" id="IPR003790">
    <property type="entry name" value="GHL10"/>
</dbReference>
<evidence type="ECO:0000313" key="4">
    <source>
        <dbReference type="Proteomes" id="UP000186868"/>
    </source>
</evidence>
<proteinExistence type="predicted"/>
<protein>
    <recommendedName>
        <fullName evidence="2">Glycosyl hydrolase-like 10 domain-containing protein</fullName>
    </recommendedName>
</protein>
<evidence type="ECO:0000313" key="3">
    <source>
        <dbReference type="EMBL" id="OKH22626.1"/>
    </source>
</evidence>
<evidence type="ECO:0000256" key="1">
    <source>
        <dbReference type="ARBA" id="ARBA00022729"/>
    </source>
</evidence>
<dbReference type="InterPro" id="IPR017853">
    <property type="entry name" value="GH"/>
</dbReference>
<sequence length="470" mass="52790">MTVPIASSSCWLARPLHAQITAYCQFSADAIAQKESLLASSLKGSANAQKEYQAIVQKHADWLRQCRANTWPQEQAIWLRLYPCDVRPGAIDAILDRIVNRGYNAVYVETFGDSQVLLPPANNPTSWDPVVKARGAENVDLLAQTIEKGRARGLKVYAWLFTMNFGYVYAQRRDRQNVLARNGQGETSIAVVDDQSQAFIDPYHPQAQEDYARVLVEILKRRPDGVLFDYVRYPRGTGERSAADDVKDLWIFGEASRQALYNRAQNNKGRALIERYLDRGRISAADVAAVNKMYPDEGAPSWQGRTSSSESVQQLNWDLWQLSVAHAAQGVLDFVSLAAYYVERQGIPAGAVFFPEANQVVGRGGYDSRLQAWDKFPASMEWHPMSYAICGNANCIVEQVKRVRSMAPSQTLVAPVLAGFWGRSYNNRPSLEEQMQGIRAALPQVNSVSHFAFPSIEPEFDRERRFCKLQ</sequence>
<name>A0A1U7HGB6_9CYAN</name>
<dbReference type="OrthoDB" id="418487at2"/>
<keyword evidence="1" id="KW-0732">Signal</keyword>
<dbReference type="EMBL" id="MRCB01000013">
    <property type="protein sequence ID" value="OKH22626.1"/>
    <property type="molecule type" value="Genomic_DNA"/>
</dbReference>
<dbReference type="PANTHER" id="PTHR43405:SF1">
    <property type="entry name" value="GLYCOSYL HYDROLASE DIGH"/>
    <property type="match status" value="1"/>
</dbReference>